<feature type="coiled-coil region" evidence="1">
    <location>
        <begin position="191"/>
        <end position="218"/>
    </location>
</feature>
<protein>
    <recommendedName>
        <fullName evidence="5">DUF4349 domain-containing protein</fullName>
    </recommendedName>
</protein>
<keyword evidence="1" id="KW-0175">Coiled coil</keyword>
<sequence length="299" mass="33994">MSKIKGKIFISLLILFLTACSSNENTDSIQDDNPETTEEASDSKSTAETSQHGLSESPQADGEAAEESSVMEDRMMIYEAHIDLETEDYDQFQKNLQEQMNSFEAYMVETNINKTGNGTRQGHIRIRVPQQNFQSLLSGFENISDNIKSRNINSRDVTKSYVDFESRLKAKEEIEARLLSFLEDASATEDLIKISQDLERVQADIESIKGEMNYLENQSDFSTITLSITETKVVIDGVEQQNLNTWEKTKQAFFNSINGIVSLVSWITIVILGYSPFLIPLLVIGLFIWWQKKKKQKTE</sequence>
<feature type="transmembrane region" description="Helical" evidence="3">
    <location>
        <begin position="263"/>
        <end position="290"/>
    </location>
</feature>
<dbReference type="AlphaFoldDB" id="A0A1I3T575"/>
<feature type="chain" id="PRO_5039033644" description="DUF4349 domain-containing protein" evidence="4">
    <location>
        <begin position="22"/>
        <end position="299"/>
    </location>
</feature>
<keyword evidence="3" id="KW-1133">Transmembrane helix</keyword>
<evidence type="ECO:0000256" key="4">
    <source>
        <dbReference type="SAM" id="SignalP"/>
    </source>
</evidence>
<feature type="compositionally biased region" description="Polar residues" evidence="2">
    <location>
        <begin position="43"/>
        <end position="58"/>
    </location>
</feature>
<gene>
    <name evidence="6" type="ORF">SAMN04487936_103190</name>
</gene>
<keyword evidence="7" id="KW-1185">Reference proteome</keyword>
<dbReference type="EMBL" id="FOSB01000003">
    <property type="protein sequence ID" value="SFJ64981.1"/>
    <property type="molecule type" value="Genomic_DNA"/>
</dbReference>
<dbReference type="RefSeq" id="WP_075035801.1">
    <property type="nucleotide sequence ID" value="NZ_FOSB01000003.1"/>
</dbReference>
<evidence type="ECO:0000259" key="5">
    <source>
        <dbReference type="Pfam" id="PF14257"/>
    </source>
</evidence>
<proteinExistence type="predicted"/>
<name>A0A1I3T575_HALDA</name>
<feature type="region of interest" description="Disordered" evidence="2">
    <location>
        <begin position="24"/>
        <end position="69"/>
    </location>
</feature>
<feature type="domain" description="DUF4349" evidence="5">
    <location>
        <begin position="74"/>
        <end position="289"/>
    </location>
</feature>
<dbReference type="Pfam" id="PF14257">
    <property type="entry name" value="DUF4349"/>
    <property type="match status" value="1"/>
</dbReference>
<keyword evidence="3" id="KW-0812">Transmembrane</keyword>
<keyword evidence="3" id="KW-0472">Membrane</keyword>
<keyword evidence="4" id="KW-0732">Signal</keyword>
<feature type="compositionally biased region" description="Acidic residues" evidence="2">
    <location>
        <begin position="29"/>
        <end position="40"/>
    </location>
</feature>
<evidence type="ECO:0000256" key="2">
    <source>
        <dbReference type="SAM" id="MobiDB-lite"/>
    </source>
</evidence>
<evidence type="ECO:0000256" key="3">
    <source>
        <dbReference type="SAM" id="Phobius"/>
    </source>
</evidence>
<evidence type="ECO:0000313" key="6">
    <source>
        <dbReference type="EMBL" id="SFJ64981.1"/>
    </source>
</evidence>
<evidence type="ECO:0000313" key="7">
    <source>
        <dbReference type="Proteomes" id="UP000183557"/>
    </source>
</evidence>
<dbReference type="InterPro" id="IPR025645">
    <property type="entry name" value="DUF4349"/>
</dbReference>
<dbReference type="PROSITE" id="PS51257">
    <property type="entry name" value="PROKAR_LIPOPROTEIN"/>
    <property type="match status" value="1"/>
</dbReference>
<accession>A0A1I3T575</accession>
<feature type="signal peptide" evidence="4">
    <location>
        <begin position="1"/>
        <end position="21"/>
    </location>
</feature>
<dbReference type="Proteomes" id="UP000183557">
    <property type="component" value="Unassembled WGS sequence"/>
</dbReference>
<organism evidence="6 7">
    <name type="scientific">Halobacillus dabanensis</name>
    <dbReference type="NCBI Taxonomy" id="240302"/>
    <lineage>
        <taxon>Bacteria</taxon>
        <taxon>Bacillati</taxon>
        <taxon>Bacillota</taxon>
        <taxon>Bacilli</taxon>
        <taxon>Bacillales</taxon>
        <taxon>Bacillaceae</taxon>
        <taxon>Halobacillus</taxon>
    </lineage>
</organism>
<reference evidence="7" key="1">
    <citation type="submission" date="2016-10" db="EMBL/GenBank/DDBJ databases">
        <authorList>
            <person name="Varghese N."/>
            <person name="Submissions S."/>
        </authorList>
    </citation>
    <scope>NUCLEOTIDE SEQUENCE [LARGE SCALE GENOMIC DNA]</scope>
    <source>
        <strain evidence="7">CGMCC 1.3704</strain>
    </source>
</reference>
<evidence type="ECO:0000256" key="1">
    <source>
        <dbReference type="SAM" id="Coils"/>
    </source>
</evidence>